<comment type="subcellular location">
    <subcellularLocation>
        <location evidence="1">Cell outer membrane</location>
        <topology evidence="1">Multi-pass membrane protein</topology>
    </subcellularLocation>
</comment>
<evidence type="ECO:0000256" key="3">
    <source>
        <dbReference type="ARBA" id="ARBA00022452"/>
    </source>
</evidence>
<comment type="caution">
    <text evidence="10">The sequence shown here is derived from an EMBL/GenBank/DDBJ whole genome shotgun (WGS) entry which is preliminary data.</text>
</comment>
<sequence>MKLNARMNVEKVAVMLLFAGLWIVSSAKAQTPDRVDVHGTIYELEGTKMLPLDFATVSFPDYAIGTTSRNKGRYIFKNVPVGKARMRVQFLGKLQIDVVVDVRGDMEPLDFTMKNEDFKIKEIIVTAQNNQAGNSTSSRIARTAIDHVQATSLYDLMALMPGGLSSEPNLDNARQINIRQVSDATKVSNFNALGTAIIRDGAPVSNNSNLQAMSPTVGGQAVALSGGSSPAGGLDVRSIGTENIESVEIIRGIPSVEYGDLTSGAVIINAKAGREPLRINAKANPKVYQASLATGFTLGENKGALNVSGDYAYNISNPTQSYRHYQRLSARVMYSNVFLNNKLRSNTSLNFIYGKDQRDRNPDDEITKTASRGEDVGVTLNTNGSWNIDKGWLKNVRYVVSGTYTGKSSYYQQVYSSANAPYSMTTADGTVLSNIPGRHVYDAGGNEITRFGDADVQNYAIYLPSSYLGHYNIDSREINVYAKLATNFFKQAGRVNNRMLVGADFRSDGNMGNGKTYDPSAPPYRNLSQNNATFRPRSYRDIPFINQLGLFAEENFNWRIGLRMLNIQAGVRYDHVSVVKGTLSPRINASFDLVPNLFTIRGGYGITAKMPTLLYLYPEKAYFEYVNVNELANERIAENERMFITTTKVYNAENKDLKIARNYKAELGFDVHAGKVNLAVTAFSERLKNGYSLDAGFNTFKPFMYNEYGRDEDNQLVLTGSHPVLSKYYAPGNNLFVNTKGVEFDLNLGRIDAIRTSFLLNGAWMCTESYTNGYNFYDNSGSGASQRKHVAIYEPKSSISHDRQFSTTLRATHNIPSIGFVVTLTAQAVWQRSNWRTFGNDSIPIGYISVEDASVNMFKPGQYTTAEAVKEAGYGYMLQNVSHSDAIKESYSPFFCFNINVTKEISDNFRVSFFANNMFRSYPRKESKRSPGTYITMNNRFYFGLELALTL</sequence>
<evidence type="ECO:0000256" key="5">
    <source>
        <dbReference type="ARBA" id="ARBA00022729"/>
    </source>
</evidence>
<evidence type="ECO:0000256" key="8">
    <source>
        <dbReference type="SAM" id="SignalP"/>
    </source>
</evidence>
<dbReference type="SUPFAM" id="SSF49464">
    <property type="entry name" value="Carboxypeptidase regulatory domain-like"/>
    <property type="match status" value="1"/>
</dbReference>
<evidence type="ECO:0000256" key="6">
    <source>
        <dbReference type="ARBA" id="ARBA00023136"/>
    </source>
</evidence>
<name>F3PNF8_9BACE</name>
<keyword evidence="6" id="KW-0472">Membrane</keyword>
<dbReference type="EMBL" id="AFBN01000005">
    <property type="protein sequence ID" value="EGF59697.1"/>
    <property type="molecule type" value="Genomic_DNA"/>
</dbReference>
<accession>F3PNF8</accession>
<dbReference type="Gene3D" id="2.170.130.10">
    <property type="entry name" value="TonB-dependent receptor, plug domain"/>
    <property type="match status" value="1"/>
</dbReference>
<proteinExistence type="predicted"/>
<evidence type="ECO:0000259" key="9">
    <source>
        <dbReference type="Pfam" id="PF07715"/>
    </source>
</evidence>
<protein>
    <submittedName>
        <fullName evidence="10">TonB-dependent receptor</fullName>
    </submittedName>
</protein>
<gene>
    <name evidence="10" type="ORF">HMPREF9446_00244</name>
</gene>
<reference evidence="10 11" key="1">
    <citation type="submission" date="2011-02" db="EMBL/GenBank/DDBJ databases">
        <authorList>
            <person name="Weinstock G."/>
            <person name="Sodergren E."/>
            <person name="Clifton S."/>
            <person name="Fulton L."/>
            <person name="Fulton B."/>
            <person name="Courtney L."/>
            <person name="Fronick C."/>
            <person name="Harrison M."/>
            <person name="Strong C."/>
            <person name="Farmer C."/>
            <person name="Delahaunty K."/>
            <person name="Markovic C."/>
            <person name="Hall O."/>
            <person name="Minx P."/>
            <person name="Tomlinson C."/>
            <person name="Mitreva M."/>
            <person name="Hou S."/>
            <person name="Chen J."/>
            <person name="Wollam A."/>
            <person name="Pepin K.H."/>
            <person name="Johnson M."/>
            <person name="Bhonagiri V."/>
            <person name="Zhang X."/>
            <person name="Suruliraj S."/>
            <person name="Warren W."/>
            <person name="Chinwalla A."/>
            <person name="Mardis E.R."/>
            <person name="Wilson R.K."/>
        </authorList>
    </citation>
    <scope>NUCLEOTIDE SEQUENCE [LARGE SCALE GENOMIC DNA]</scope>
    <source>
        <strain evidence="10 11">YIT 12057</strain>
    </source>
</reference>
<dbReference type="InterPro" id="IPR008969">
    <property type="entry name" value="CarboxyPept-like_regulatory"/>
</dbReference>
<evidence type="ECO:0000256" key="2">
    <source>
        <dbReference type="ARBA" id="ARBA00022448"/>
    </source>
</evidence>
<dbReference type="InterPro" id="IPR037066">
    <property type="entry name" value="Plug_dom_sf"/>
</dbReference>
<keyword evidence="4" id="KW-0812">Transmembrane</keyword>
<evidence type="ECO:0000256" key="1">
    <source>
        <dbReference type="ARBA" id="ARBA00004571"/>
    </source>
</evidence>
<dbReference type="eggNOG" id="COG4771">
    <property type="taxonomic scope" value="Bacteria"/>
</dbReference>
<dbReference type="GO" id="GO:0015344">
    <property type="term" value="F:siderophore uptake transmembrane transporter activity"/>
    <property type="evidence" value="ECO:0007669"/>
    <property type="project" value="TreeGrafter"/>
</dbReference>
<evidence type="ECO:0000313" key="11">
    <source>
        <dbReference type="Proteomes" id="UP000003416"/>
    </source>
</evidence>
<evidence type="ECO:0000313" key="10">
    <source>
        <dbReference type="EMBL" id="EGF59697.1"/>
    </source>
</evidence>
<feature type="chain" id="PRO_5003301644" evidence="8">
    <location>
        <begin position="30"/>
        <end position="951"/>
    </location>
</feature>
<keyword evidence="7" id="KW-0998">Cell outer membrane</keyword>
<dbReference type="Proteomes" id="UP000003416">
    <property type="component" value="Unassembled WGS sequence"/>
</dbReference>
<organism evidence="10 11">
    <name type="scientific">Bacteroides fluxus YIT 12057</name>
    <dbReference type="NCBI Taxonomy" id="763034"/>
    <lineage>
        <taxon>Bacteria</taxon>
        <taxon>Pseudomonadati</taxon>
        <taxon>Bacteroidota</taxon>
        <taxon>Bacteroidia</taxon>
        <taxon>Bacteroidales</taxon>
        <taxon>Bacteroidaceae</taxon>
        <taxon>Bacteroides</taxon>
    </lineage>
</organism>
<feature type="domain" description="TonB-dependent receptor plug" evidence="9">
    <location>
        <begin position="136"/>
        <end position="266"/>
    </location>
</feature>
<dbReference type="Pfam" id="PF07715">
    <property type="entry name" value="Plug"/>
    <property type="match status" value="1"/>
</dbReference>
<dbReference type="Gene3D" id="2.40.170.20">
    <property type="entry name" value="TonB-dependent receptor, beta-barrel domain"/>
    <property type="match status" value="1"/>
</dbReference>
<feature type="signal peptide" evidence="8">
    <location>
        <begin position="1"/>
        <end position="29"/>
    </location>
</feature>
<dbReference type="InterPro" id="IPR039426">
    <property type="entry name" value="TonB-dep_rcpt-like"/>
</dbReference>
<keyword evidence="5 8" id="KW-0732">Signal</keyword>
<dbReference type="STRING" id="763034.HMPREF9446_00244"/>
<keyword evidence="10" id="KW-0675">Receptor</keyword>
<dbReference type="Pfam" id="PF13715">
    <property type="entry name" value="CarbopepD_reg_2"/>
    <property type="match status" value="1"/>
</dbReference>
<dbReference type="GeneID" id="86048073"/>
<dbReference type="SUPFAM" id="SSF56935">
    <property type="entry name" value="Porins"/>
    <property type="match status" value="1"/>
</dbReference>
<dbReference type="AlphaFoldDB" id="F3PNF8"/>
<dbReference type="GO" id="GO:0044718">
    <property type="term" value="P:siderophore transmembrane transport"/>
    <property type="evidence" value="ECO:0007669"/>
    <property type="project" value="TreeGrafter"/>
</dbReference>
<dbReference type="InterPro" id="IPR012910">
    <property type="entry name" value="Plug_dom"/>
</dbReference>
<keyword evidence="3" id="KW-1134">Transmembrane beta strand</keyword>
<dbReference type="RefSeq" id="WP_009123608.1">
    <property type="nucleotide sequence ID" value="NZ_GL882606.1"/>
</dbReference>
<dbReference type="GO" id="GO:0009279">
    <property type="term" value="C:cell outer membrane"/>
    <property type="evidence" value="ECO:0007669"/>
    <property type="project" value="UniProtKB-SubCell"/>
</dbReference>
<evidence type="ECO:0000256" key="7">
    <source>
        <dbReference type="ARBA" id="ARBA00023237"/>
    </source>
</evidence>
<keyword evidence="11" id="KW-1185">Reference proteome</keyword>
<dbReference type="HOGENOM" id="CLU_013529_0_0_10"/>
<dbReference type="InterPro" id="IPR036942">
    <property type="entry name" value="Beta-barrel_TonB_sf"/>
</dbReference>
<dbReference type="PANTHER" id="PTHR30069:SF29">
    <property type="entry name" value="HEMOGLOBIN AND HEMOGLOBIN-HAPTOGLOBIN-BINDING PROTEIN 1-RELATED"/>
    <property type="match status" value="1"/>
</dbReference>
<evidence type="ECO:0000256" key="4">
    <source>
        <dbReference type="ARBA" id="ARBA00022692"/>
    </source>
</evidence>
<keyword evidence="2" id="KW-0813">Transport</keyword>
<dbReference type="PANTHER" id="PTHR30069">
    <property type="entry name" value="TONB-DEPENDENT OUTER MEMBRANE RECEPTOR"/>
    <property type="match status" value="1"/>
</dbReference>